<dbReference type="PROSITE" id="PS50110">
    <property type="entry name" value="RESPONSE_REGULATORY"/>
    <property type="match status" value="1"/>
</dbReference>
<dbReference type="STRING" id="1313296.SAMN05661091_0222"/>
<dbReference type="RefSeq" id="WP_208917380.1">
    <property type="nucleotide sequence ID" value="NZ_LT840184.1"/>
</dbReference>
<dbReference type="InterPro" id="IPR011006">
    <property type="entry name" value="CheY-like_superfamily"/>
</dbReference>
<keyword evidence="9" id="KW-1185">Reference proteome</keyword>
<dbReference type="SUPFAM" id="SSF46894">
    <property type="entry name" value="C-terminal effector domain of the bipartite response regulators"/>
    <property type="match status" value="1"/>
</dbReference>
<name>A0A1X7G931_9BACL</name>
<keyword evidence="4" id="KW-0804">Transcription</keyword>
<dbReference type="GO" id="GO:0003677">
    <property type="term" value="F:DNA binding"/>
    <property type="evidence" value="ECO:0007669"/>
    <property type="project" value="UniProtKB-KW"/>
</dbReference>
<dbReference type="InterPro" id="IPR039420">
    <property type="entry name" value="WalR-like"/>
</dbReference>
<proteinExistence type="predicted"/>
<dbReference type="SMART" id="SM00448">
    <property type="entry name" value="REC"/>
    <property type="match status" value="1"/>
</dbReference>
<dbReference type="InterPro" id="IPR001789">
    <property type="entry name" value="Sig_transdc_resp-reg_receiver"/>
</dbReference>
<dbReference type="Pfam" id="PF00072">
    <property type="entry name" value="Response_reg"/>
    <property type="match status" value="1"/>
</dbReference>
<organism evidence="8 9">
    <name type="scientific">Paenibacillus uliginis N3/975</name>
    <dbReference type="NCBI Taxonomy" id="1313296"/>
    <lineage>
        <taxon>Bacteria</taxon>
        <taxon>Bacillati</taxon>
        <taxon>Bacillota</taxon>
        <taxon>Bacilli</taxon>
        <taxon>Bacillales</taxon>
        <taxon>Paenibacillaceae</taxon>
        <taxon>Paenibacillus</taxon>
    </lineage>
</organism>
<evidence type="ECO:0000256" key="3">
    <source>
        <dbReference type="ARBA" id="ARBA00023125"/>
    </source>
</evidence>
<dbReference type="PROSITE" id="PS50043">
    <property type="entry name" value="HTH_LUXR_2"/>
    <property type="match status" value="1"/>
</dbReference>
<dbReference type="AlphaFoldDB" id="A0A1X7G931"/>
<dbReference type="PROSITE" id="PS00622">
    <property type="entry name" value="HTH_LUXR_1"/>
    <property type="match status" value="1"/>
</dbReference>
<keyword evidence="1 5" id="KW-0597">Phosphoprotein</keyword>
<dbReference type="GO" id="GO:0000160">
    <property type="term" value="P:phosphorelay signal transduction system"/>
    <property type="evidence" value="ECO:0007669"/>
    <property type="project" value="InterPro"/>
</dbReference>
<feature type="domain" description="Response regulatory" evidence="7">
    <location>
        <begin position="5"/>
        <end position="121"/>
    </location>
</feature>
<evidence type="ECO:0000313" key="9">
    <source>
        <dbReference type="Proteomes" id="UP000192940"/>
    </source>
</evidence>
<dbReference type="CDD" id="cd17535">
    <property type="entry name" value="REC_NarL-like"/>
    <property type="match status" value="1"/>
</dbReference>
<feature type="domain" description="HTH luxR-type" evidence="6">
    <location>
        <begin position="145"/>
        <end position="210"/>
    </location>
</feature>
<dbReference type="PRINTS" id="PR00038">
    <property type="entry name" value="HTHLUXR"/>
</dbReference>
<accession>A0A1X7G931</accession>
<evidence type="ECO:0000256" key="4">
    <source>
        <dbReference type="ARBA" id="ARBA00023163"/>
    </source>
</evidence>
<dbReference type="EMBL" id="LT840184">
    <property type="protein sequence ID" value="SMF66080.1"/>
    <property type="molecule type" value="Genomic_DNA"/>
</dbReference>
<dbReference type="CDD" id="cd06170">
    <property type="entry name" value="LuxR_C_like"/>
    <property type="match status" value="1"/>
</dbReference>
<dbReference type="PANTHER" id="PTHR43214">
    <property type="entry name" value="TWO-COMPONENT RESPONSE REGULATOR"/>
    <property type="match status" value="1"/>
</dbReference>
<dbReference type="GO" id="GO:0006355">
    <property type="term" value="P:regulation of DNA-templated transcription"/>
    <property type="evidence" value="ECO:0007669"/>
    <property type="project" value="InterPro"/>
</dbReference>
<evidence type="ECO:0000256" key="1">
    <source>
        <dbReference type="ARBA" id="ARBA00022553"/>
    </source>
</evidence>
<sequence>MQPIRILIADDHKHARQGIREILEMDSAFEIVAEAWNGEEALLYTEKYMPDMILMDINMPDMSGLEATRQIKGDYPYVKIIIVTVSDDIADLFEAIKKGAQGYLLKNLNPEAWLEYLKAIALDEAPLSRELAVQLLKEFSTKPVAASEHSPLTTREQEILEQVAKGKTNREISEDLIISEHTVKNHLKNIMQKLHLDNRVQLTRYAYDQGWVK</sequence>
<dbReference type="Proteomes" id="UP000192940">
    <property type="component" value="Chromosome I"/>
</dbReference>
<keyword evidence="3" id="KW-0238">DNA-binding</keyword>
<evidence type="ECO:0000313" key="8">
    <source>
        <dbReference type="EMBL" id="SMF66080.1"/>
    </source>
</evidence>
<dbReference type="SUPFAM" id="SSF52172">
    <property type="entry name" value="CheY-like"/>
    <property type="match status" value="1"/>
</dbReference>
<protein>
    <submittedName>
        <fullName evidence="8">Two component transcriptional regulator, LuxR family</fullName>
    </submittedName>
</protein>
<keyword evidence="2" id="KW-0805">Transcription regulation</keyword>
<dbReference type="Pfam" id="PF00196">
    <property type="entry name" value="GerE"/>
    <property type="match status" value="1"/>
</dbReference>
<dbReference type="Gene3D" id="3.40.50.2300">
    <property type="match status" value="1"/>
</dbReference>
<gene>
    <name evidence="8" type="ORF">SAMN05661091_0222</name>
</gene>
<dbReference type="InterPro" id="IPR000792">
    <property type="entry name" value="Tscrpt_reg_LuxR_C"/>
</dbReference>
<evidence type="ECO:0000259" key="6">
    <source>
        <dbReference type="PROSITE" id="PS50043"/>
    </source>
</evidence>
<evidence type="ECO:0000256" key="2">
    <source>
        <dbReference type="ARBA" id="ARBA00023015"/>
    </source>
</evidence>
<dbReference type="SMART" id="SM00421">
    <property type="entry name" value="HTH_LUXR"/>
    <property type="match status" value="1"/>
</dbReference>
<dbReference type="InterPro" id="IPR016032">
    <property type="entry name" value="Sig_transdc_resp-reg_C-effctor"/>
</dbReference>
<evidence type="ECO:0000256" key="5">
    <source>
        <dbReference type="PROSITE-ProRule" id="PRU00169"/>
    </source>
</evidence>
<dbReference type="InterPro" id="IPR058245">
    <property type="entry name" value="NreC/VraR/RcsB-like_REC"/>
</dbReference>
<reference evidence="9" key="1">
    <citation type="submission" date="2017-04" db="EMBL/GenBank/DDBJ databases">
        <authorList>
            <person name="Varghese N."/>
            <person name="Submissions S."/>
        </authorList>
    </citation>
    <scope>NUCLEOTIDE SEQUENCE [LARGE SCALE GENOMIC DNA]</scope>
    <source>
        <strain evidence="9">N3/975</strain>
    </source>
</reference>
<feature type="modified residue" description="4-aspartylphosphate" evidence="5">
    <location>
        <position position="56"/>
    </location>
</feature>
<evidence type="ECO:0000259" key="7">
    <source>
        <dbReference type="PROSITE" id="PS50110"/>
    </source>
</evidence>